<keyword evidence="3" id="KW-1185">Reference proteome</keyword>
<evidence type="ECO:0000259" key="1">
    <source>
        <dbReference type="Pfam" id="PF14742"/>
    </source>
</evidence>
<dbReference type="EMBL" id="BAAART010000061">
    <property type="protein sequence ID" value="GAA2233739.1"/>
    <property type="molecule type" value="Genomic_DNA"/>
</dbReference>
<proteinExistence type="predicted"/>
<feature type="domain" description="Putative glycogen debranching enzyme N-terminal" evidence="1">
    <location>
        <begin position="23"/>
        <end position="60"/>
    </location>
</feature>
<dbReference type="Pfam" id="PF14742">
    <property type="entry name" value="GDE_N_bis"/>
    <property type="match status" value="1"/>
</dbReference>
<protein>
    <recommendedName>
        <fullName evidence="1">Putative glycogen debranching enzyme N-terminal domain-containing protein</fullName>
    </recommendedName>
</protein>
<accession>A0ABN3DJY0</accession>
<name>A0ABN3DJY0_9ACTN</name>
<sequence length="75" mass="8136">MTDEVGALKETETAGLTAATFTLVEGRTPCVPGTSGDIEAEVSQGPFLRDVRVISDWQIRPRRTRTRHEIAGGSH</sequence>
<organism evidence="2 3">
    <name type="scientific">Streptomyces indiaensis</name>
    <dbReference type="NCBI Taxonomy" id="284033"/>
    <lineage>
        <taxon>Bacteria</taxon>
        <taxon>Bacillati</taxon>
        <taxon>Actinomycetota</taxon>
        <taxon>Actinomycetes</taxon>
        <taxon>Kitasatosporales</taxon>
        <taxon>Streptomycetaceae</taxon>
        <taxon>Streptomyces</taxon>
    </lineage>
</organism>
<comment type="caution">
    <text evidence="2">The sequence shown here is derived from an EMBL/GenBank/DDBJ whole genome shotgun (WGS) entry which is preliminary data.</text>
</comment>
<evidence type="ECO:0000313" key="2">
    <source>
        <dbReference type="EMBL" id="GAA2233739.1"/>
    </source>
</evidence>
<dbReference type="InterPro" id="IPR032856">
    <property type="entry name" value="GDE_N_bis"/>
</dbReference>
<gene>
    <name evidence="2" type="ORF">GCM10010104_30300</name>
</gene>
<evidence type="ECO:0000313" key="3">
    <source>
        <dbReference type="Proteomes" id="UP001501474"/>
    </source>
</evidence>
<dbReference type="RefSeq" id="WP_234845882.1">
    <property type="nucleotide sequence ID" value="NZ_BAAART010000061.1"/>
</dbReference>
<reference evidence="2 3" key="1">
    <citation type="journal article" date="2019" name="Int. J. Syst. Evol. Microbiol.">
        <title>The Global Catalogue of Microorganisms (GCM) 10K type strain sequencing project: providing services to taxonomists for standard genome sequencing and annotation.</title>
        <authorList>
            <consortium name="The Broad Institute Genomics Platform"/>
            <consortium name="The Broad Institute Genome Sequencing Center for Infectious Disease"/>
            <person name="Wu L."/>
            <person name="Ma J."/>
        </authorList>
    </citation>
    <scope>NUCLEOTIDE SEQUENCE [LARGE SCALE GENOMIC DNA]</scope>
    <source>
        <strain evidence="2 3">JCM 3053</strain>
    </source>
</reference>
<dbReference type="Proteomes" id="UP001501474">
    <property type="component" value="Unassembled WGS sequence"/>
</dbReference>